<evidence type="ECO:0000256" key="1">
    <source>
        <dbReference type="ARBA" id="ARBA00022505"/>
    </source>
</evidence>
<proteinExistence type="predicted"/>
<reference evidence="5" key="1">
    <citation type="submission" date="2020-02" db="EMBL/GenBank/DDBJ databases">
        <authorList>
            <person name="Meier V. D."/>
        </authorList>
    </citation>
    <scope>NUCLEOTIDE SEQUENCE</scope>
    <source>
        <strain evidence="5">AVDCRST_MAG13</strain>
    </source>
</reference>
<dbReference type="InterPro" id="IPR046867">
    <property type="entry name" value="AldOxase/xan_DH_MoCoBD2"/>
</dbReference>
<organism evidence="5">
    <name type="scientific">uncultured Solirubrobacteraceae bacterium</name>
    <dbReference type="NCBI Taxonomy" id="1162706"/>
    <lineage>
        <taxon>Bacteria</taxon>
        <taxon>Bacillati</taxon>
        <taxon>Actinomycetota</taxon>
        <taxon>Thermoleophilia</taxon>
        <taxon>Solirubrobacterales</taxon>
        <taxon>Solirubrobacteraceae</taxon>
        <taxon>environmental samples</taxon>
    </lineage>
</organism>
<keyword evidence="1" id="KW-0500">Molybdenum</keyword>
<dbReference type="EMBL" id="CADCVO010000123">
    <property type="protein sequence ID" value="CAA9476084.1"/>
    <property type="molecule type" value="Genomic_DNA"/>
</dbReference>
<dbReference type="Gene3D" id="3.30.365.10">
    <property type="entry name" value="Aldehyde oxidase/xanthine dehydrogenase, molybdopterin binding domain"/>
    <property type="match status" value="4"/>
</dbReference>
<dbReference type="InterPro" id="IPR008274">
    <property type="entry name" value="AldOxase/xan_DH_MoCoBD1"/>
</dbReference>
<dbReference type="GO" id="GO:0005506">
    <property type="term" value="F:iron ion binding"/>
    <property type="evidence" value="ECO:0007669"/>
    <property type="project" value="InterPro"/>
</dbReference>
<protein>
    <submittedName>
        <fullName evidence="5">Aerobic carbon monoxide dehydrogenase (Quinone), large chain</fullName>
        <ecNumber evidence="5">1.2.5.3</ecNumber>
    </submittedName>
</protein>
<comment type="cofactor">
    <cofactor evidence="3">
        <name>Mo-molybdopterin cytosine dinucleotide</name>
        <dbReference type="ChEBI" id="CHEBI:71308"/>
    </cofactor>
</comment>
<dbReference type="Pfam" id="PF01315">
    <property type="entry name" value="Ald_Xan_dh_C"/>
    <property type="match status" value="1"/>
</dbReference>
<dbReference type="InterPro" id="IPR036856">
    <property type="entry name" value="Ald_Oxase/Xan_DH_a/b_sf"/>
</dbReference>
<dbReference type="AlphaFoldDB" id="A0A6J4RS53"/>
<dbReference type="PANTHER" id="PTHR11908">
    <property type="entry name" value="XANTHINE DEHYDROGENASE"/>
    <property type="match status" value="1"/>
</dbReference>
<feature type="domain" description="Aldehyde oxidase/xanthine dehydrogenase a/b hammerhead" evidence="4">
    <location>
        <begin position="27"/>
        <end position="143"/>
    </location>
</feature>
<evidence type="ECO:0000259" key="4">
    <source>
        <dbReference type="SMART" id="SM01008"/>
    </source>
</evidence>
<dbReference type="InterPro" id="IPR037165">
    <property type="entry name" value="AldOxase/xan_DH_Mopterin-bd_sf"/>
</dbReference>
<keyword evidence="2 5" id="KW-0560">Oxidoreductase</keyword>
<dbReference type="InterPro" id="IPR000674">
    <property type="entry name" value="Ald_Oxase/Xan_DH_a/b"/>
</dbReference>
<evidence type="ECO:0000313" key="5">
    <source>
        <dbReference type="EMBL" id="CAA9476084.1"/>
    </source>
</evidence>
<dbReference type="Gene3D" id="3.90.1170.50">
    <property type="entry name" value="Aldehyde oxidase/xanthine dehydrogenase, a/b hammerhead"/>
    <property type="match status" value="1"/>
</dbReference>
<name>A0A6J4RS53_9ACTN</name>
<accession>A0A6J4RS53</accession>
<dbReference type="Pfam" id="PF20256">
    <property type="entry name" value="MoCoBD_2"/>
    <property type="match status" value="1"/>
</dbReference>
<dbReference type="SMART" id="SM01008">
    <property type="entry name" value="Ald_Xan_dh_C"/>
    <property type="match status" value="1"/>
</dbReference>
<evidence type="ECO:0000256" key="3">
    <source>
        <dbReference type="ARBA" id="ARBA00053029"/>
    </source>
</evidence>
<dbReference type="Pfam" id="PF02738">
    <property type="entry name" value="MoCoBD_1"/>
    <property type="match status" value="1"/>
</dbReference>
<dbReference type="SUPFAM" id="SSF54665">
    <property type="entry name" value="CO dehydrogenase molybdoprotein N-domain-like"/>
    <property type="match status" value="1"/>
</dbReference>
<dbReference type="InterPro" id="IPR016208">
    <property type="entry name" value="Ald_Oxase/xanthine_DH-like"/>
</dbReference>
<sequence>MTLMDDRAATGHVGRSLRRKEDPRLITGQATYVDDIAITGMLHAAFVRSPEAHARIVSIDASAALERDDVVAVFTGKDMSDLGAPLPMAWAPDGVEVNNPEHWPLARDTVKHVGDPVAVVLSQDRYAAVDAAEEVLVEYEPLPVVTDIETALDEGAPLVHEQFGTNRSHEWSLGGGDLEAGFAEAEVIVERRVVNHRISGAPIEPRGVLANYKAGAITVHSSTQVPHFVRLFMAILLGINEERVRIIAPEVGGGFGAKLQVTGEEIICAWASRKSGRPVKWVETRSEHMAVTHHGRDQVATIRIGAKRDGTLTALHARILADMGAYLMLLTPTIPSLGAFVMSGVYRIPAVQTDITGVFTNKVATDAIRGAGRPEATHMIEVGMDQLADELGMDRLELRRKNFIPKEEFPAEVAYGIVYDSGDYAGALDKLLTHVDLEAFEQERAEQAAKGIARGIGFSTYTEICGLAPSRVTGPAGFGLQTGLWESAIVRVTVTGNVMVYTGTSPHGQGHETTMAQVVADKLGVDPQQVEILHGDTATGAMGLGTYGSRTTAVGTESVARAADAVARKSKAIVAHALEAAPEDIELQDGRFIVAGSPDKGMTLAEISGMAHVRPELLPEDMSPGLDETSFYDPNNFVFPFGAHACVVDVELDTGKVKVVRYVAVDDCGPAINPMLIDGQVHGGIAHAIGQALYEHIEYDEEGQLVTGTFVDYALPTAAEMPMFETDRTETPSPVNSLGVKGIGEAGTIAATPAVTNAVIDALRPHGVTYLNMPLTSERVWRAIEEAQS</sequence>
<dbReference type="SUPFAM" id="SSF56003">
    <property type="entry name" value="Molybdenum cofactor-binding domain"/>
    <property type="match status" value="1"/>
</dbReference>
<gene>
    <name evidence="5" type="ORF">AVDCRST_MAG13-829</name>
</gene>
<dbReference type="GO" id="GO:0008805">
    <property type="term" value="F:carbon-monoxide oxygenase activity"/>
    <property type="evidence" value="ECO:0007669"/>
    <property type="project" value="UniProtKB-EC"/>
</dbReference>
<dbReference type="FunFam" id="3.30.365.10:FF:000001">
    <property type="entry name" value="Xanthine dehydrogenase oxidase"/>
    <property type="match status" value="1"/>
</dbReference>
<dbReference type="EC" id="1.2.5.3" evidence="5"/>
<evidence type="ECO:0000256" key="2">
    <source>
        <dbReference type="ARBA" id="ARBA00023002"/>
    </source>
</evidence>
<dbReference type="PANTHER" id="PTHR11908:SF132">
    <property type="entry name" value="ALDEHYDE OXIDASE 1-RELATED"/>
    <property type="match status" value="1"/>
</dbReference>